<feature type="compositionally biased region" description="Low complexity" evidence="1">
    <location>
        <begin position="217"/>
        <end position="226"/>
    </location>
</feature>
<feature type="compositionally biased region" description="Basic and acidic residues" evidence="1">
    <location>
        <begin position="109"/>
        <end position="120"/>
    </location>
</feature>
<comment type="caution">
    <text evidence="2">The sequence shown here is derived from an EMBL/GenBank/DDBJ whole genome shotgun (WGS) entry which is preliminary data.</text>
</comment>
<feature type="compositionally biased region" description="Polar residues" evidence="1">
    <location>
        <begin position="70"/>
        <end position="83"/>
    </location>
</feature>
<evidence type="ECO:0000256" key="1">
    <source>
        <dbReference type="SAM" id="MobiDB-lite"/>
    </source>
</evidence>
<feature type="compositionally biased region" description="Basic and acidic residues" evidence="1">
    <location>
        <begin position="417"/>
        <end position="442"/>
    </location>
</feature>
<accession>A0ABD3MCI6</accession>
<dbReference type="Proteomes" id="UP001530315">
    <property type="component" value="Unassembled WGS sequence"/>
</dbReference>
<feature type="region of interest" description="Disordered" evidence="1">
    <location>
        <begin position="277"/>
        <end position="330"/>
    </location>
</feature>
<protein>
    <submittedName>
        <fullName evidence="2">Uncharacterized protein</fullName>
    </submittedName>
</protein>
<proteinExistence type="predicted"/>
<feature type="region of interest" description="Disordered" evidence="1">
    <location>
        <begin position="596"/>
        <end position="674"/>
    </location>
</feature>
<feature type="compositionally biased region" description="Basic and acidic residues" evidence="1">
    <location>
        <begin position="31"/>
        <end position="46"/>
    </location>
</feature>
<feature type="compositionally biased region" description="Polar residues" evidence="1">
    <location>
        <begin position="629"/>
        <end position="645"/>
    </location>
</feature>
<dbReference type="EMBL" id="JALLAZ020001844">
    <property type="protein sequence ID" value="KAL3761810.1"/>
    <property type="molecule type" value="Genomic_DNA"/>
</dbReference>
<dbReference type="AlphaFoldDB" id="A0ABD3MCI6"/>
<evidence type="ECO:0000313" key="3">
    <source>
        <dbReference type="Proteomes" id="UP001530315"/>
    </source>
</evidence>
<name>A0ABD3MCI6_9STRA</name>
<keyword evidence="3" id="KW-1185">Reference proteome</keyword>
<feature type="compositionally biased region" description="Basic and acidic residues" evidence="1">
    <location>
        <begin position="149"/>
        <end position="162"/>
    </location>
</feature>
<reference evidence="2 3" key="1">
    <citation type="submission" date="2024-10" db="EMBL/GenBank/DDBJ databases">
        <title>Updated reference genomes for cyclostephanoid diatoms.</title>
        <authorList>
            <person name="Roberts W.R."/>
            <person name="Alverson A.J."/>
        </authorList>
    </citation>
    <scope>NUCLEOTIDE SEQUENCE [LARGE SCALE GENOMIC DNA]</scope>
    <source>
        <strain evidence="2 3">AJA276-08</strain>
    </source>
</reference>
<sequence length="800" mass="87981">MPHSEYFQRLIKSSIQRPIKQDDYYEQSPGEGRREGYPQRQIKRDEDEPSQLGRGPGGAVGEGNSEYHGSENSASPTQRSSLEFSGEGNDGTLPTMSPPPPKVRTAPAKAEDERGHEGGRDNPPASPDEGNVVAKSSSGEDVAAAAGTNEREDVPRDTERPGRAPRRSTKNCREATCPNLGGRCQEHGRLRFPCGADGCARYSRFRGWLCKGHAASANQSPMAAAARETDDDPSDPQERPDHTCGGDLIPVLLRFPCGAGGCARYSRIEGGLCKEHASDRPRAASGGDRPVSGDGRAKNGRGAGEGSAVEGRSPVAGMKRPPPPGPMNDDIVLSMTDSRYKSIIKEECDGADTGDKKRWAFDASQRVLETLKAWGSFWIREPNSTKLRQVTEEEAFKRIRTELLRHLYDRVRVRVREKEKGSDADRPTGGDDEKMRSAKEDGGDTTTPPSKKRKDCHPGRMTQNSKAANFATNVACGKTCREFPMMYVGQHIYDLLKEDGWTCRRKKEGETNDTIVIYCPDCDKKNAVEGEDKFTGYPALAQWAYGNGYFETNVVATVDGRAILAKCGILDDPYSIFENKCGYPAQGETYKTASASFQNDGCRPTSRDGGNPAPEETSASVQNDDHWSQYPQGETYKTASASFQNDGCRPTLRDGDNPAPEETSSSVQNDDHWPNIDIIDNQAAGEETQSASGPTFNKEWFDTFKTFDNKLAAAKSVNDIDGMAFYSHLVNYFQAKCSKEDFSLGSDKDIFTKSIESFEDMKANLAKAIEENRPSQIVYKIGLSRIINHLKDQLPLERYV</sequence>
<feature type="region of interest" description="Disordered" evidence="1">
    <location>
        <begin position="417"/>
        <end position="463"/>
    </location>
</feature>
<organism evidence="2 3">
    <name type="scientific">Stephanodiscus triporus</name>
    <dbReference type="NCBI Taxonomy" id="2934178"/>
    <lineage>
        <taxon>Eukaryota</taxon>
        <taxon>Sar</taxon>
        <taxon>Stramenopiles</taxon>
        <taxon>Ochrophyta</taxon>
        <taxon>Bacillariophyta</taxon>
        <taxon>Coscinodiscophyceae</taxon>
        <taxon>Thalassiosirophycidae</taxon>
        <taxon>Stephanodiscales</taxon>
        <taxon>Stephanodiscaceae</taxon>
        <taxon>Stephanodiscus</taxon>
    </lineage>
</organism>
<gene>
    <name evidence="2" type="ORF">ACHAW5_003919</name>
</gene>
<feature type="region of interest" description="Disordered" evidence="1">
    <location>
        <begin position="1"/>
        <end position="172"/>
    </location>
</feature>
<evidence type="ECO:0000313" key="2">
    <source>
        <dbReference type="EMBL" id="KAL3761810.1"/>
    </source>
</evidence>
<feature type="region of interest" description="Disordered" evidence="1">
    <location>
        <begin position="217"/>
        <end position="245"/>
    </location>
</feature>